<dbReference type="GO" id="GO:0009240">
    <property type="term" value="P:isopentenyl diphosphate biosynthetic process"/>
    <property type="evidence" value="ECO:0007669"/>
    <property type="project" value="TreeGrafter"/>
</dbReference>
<dbReference type="InterPro" id="IPR015797">
    <property type="entry name" value="NUDIX_hydrolase-like_dom_sf"/>
</dbReference>
<protein>
    <recommendedName>
        <fullName evidence="5">isopentenyl-diphosphate Delta-isomerase</fullName>
        <ecNumber evidence="5">5.3.3.2</ecNumber>
    </recommendedName>
</protein>
<name>A0A7E5WWU3_TRINI</name>
<sequence length="127" mass="14321">MNFTSDLIHKVQNEALDNDMCLLVDETDKYLGAATKRACHRVGDDGKLLLHRAFSVLMFNTAGDILLQQRTSQKVTYPNCYTNACCSHPLLINGVQEDITTAAIRRLKVELGLSEHQARKKFNFNHS</sequence>
<dbReference type="AlphaFoldDB" id="A0A7E5WWU3"/>
<dbReference type="PANTHER" id="PTHR10885">
    <property type="entry name" value="ISOPENTENYL-DIPHOSPHATE DELTA-ISOMERASE"/>
    <property type="match status" value="1"/>
</dbReference>
<gene>
    <name evidence="10" type="primary">LOC113506689</name>
</gene>
<proteinExistence type="inferred from homology"/>
<dbReference type="InParanoid" id="A0A7E5WWU3"/>
<dbReference type="PANTHER" id="PTHR10885:SF0">
    <property type="entry name" value="ISOPENTENYL-DIPHOSPHATE DELTA-ISOMERASE"/>
    <property type="match status" value="1"/>
</dbReference>
<evidence type="ECO:0000313" key="9">
    <source>
        <dbReference type="Proteomes" id="UP000322000"/>
    </source>
</evidence>
<dbReference type="SUPFAM" id="SSF55811">
    <property type="entry name" value="Nudix"/>
    <property type="match status" value="1"/>
</dbReference>
<dbReference type="OrthoDB" id="7290179at2759"/>
<evidence type="ECO:0000256" key="7">
    <source>
        <dbReference type="ARBA" id="ARBA00023235"/>
    </source>
</evidence>
<comment type="similarity">
    <text evidence="4">Belongs to the IPP isomerase type 1 family.</text>
</comment>
<organism evidence="9 10">
    <name type="scientific">Trichoplusia ni</name>
    <name type="common">Cabbage looper</name>
    <dbReference type="NCBI Taxonomy" id="7111"/>
    <lineage>
        <taxon>Eukaryota</taxon>
        <taxon>Metazoa</taxon>
        <taxon>Ecdysozoa</taxon>
        <taxon>Arthropoda</taxon>
        <taxon>Hexapoda</taxon>
        <taxon>Insecta</taxon>
        <taxon>Pterygota</taxon>
        <taxon>Neoptera</taxon>
        <taxon>Endopterygota</taxon>
        <taxon>Lepidoptera</taxon>
        <taxon>Glossata</taxon>
        <taxon>Ditrysia</taxon>
        <taxon>Noctuoidea</taxon>
        <taxon>Noctuidae</taxon>
        <taxon>Plusiinae</taxon>
        <taxon>Trichoplusia</taxon>
    </lineage>
</organism>
<feature type="domain" description="Nudix hydrolase" evidence="8">
    <location>
        <begin position="49"/>
        <end position="127"/>
    </location>
</feature>
<keyword evidence="6" id="KW-0414">Isoprene biosynthesis</keyword>
<evidence type="ECO:0000256" key="6">
    <source>
        <dbReference type="ARBA" id="ARBA00023229"/>
    </source>
</evidence>
<keyword evidence="9" id="KW-1185">Reference proteome</keyword>
<dbReference type="GO" id="GO:0004452">
    <property type="term" value="F:isopentenyl-diphosphate delta-isomerase activity"/>
    <property type="evidence" value="ECO:0007669"/>
    <property type="project" value="UniProtKB-EC"/>
</dbReference>
<evidence type="ECO:0000256" key="4">
    <source>
        <dbReference type="ARBA" id="ARBA00007579"/>
    </source>
</evidence>
<evidence type="ECO:0000256" key="3">
    <source>
        <dbReference type="ARBA" id="ARBA00004826"/>
    </source>
</evidence>
<dbReference type="PIRSF" id="PIRSF018427">
    <property type="entry name" value="Isopntndiph_ism"/>
    <property type="match status" value="1"/>
</dbReference>
<dbReference type="GO" id="GO:0050992">
    <property type="term" value="P:dimethylallyl diphosphate biosynthetic process"/>
    <property type="evidence" value="ECO:0007669"/>
    <property type="project" value="UniProtKB-UniPathway"/>
</dbReference>
<comment type="catalytic activity">
    <reaction evidence="1">
        <text>isopentenyl diphosphate = dimethylallyl diphosphate</text>
        <dbReference type="Rhea" id="RHEA:23284"/>
        <dbReference type="ChEBI" id="CHEBI:57623"/>
        <dbReference type="ChEBI" id="CHEBI:128769"/>
        <dbReference type="EC" id="5.3.3.2"/>
    </reaction>
</comment>
<evidence type="ECO:0000313" key="10">
    <source>
        <dbReference type="RefSeq" id="XP_026745323.1"/>
    </source>
</evidence>
<dbReference type="GeneID" id="113506689"/>
<dbReference type="UniPathway" id="UPA00059">
    <property type="reaction ID" value="UER00104"/>
</dbReference>
<evidence type="ECO:0000256" key="5">
    <source>
        <dbReference type="ARBA" id="ARBA00012057"/>
    </source>
</evidence>
<dbReference type="Gene3D" id="3.90.79.10">
    <property type="entry name" value="Nucleoside Triphosphate Pyrophosphohydrolase"/>
    <property type="match status" value="1"/>
</dbReference>
<comment type="function">
    <text evidence="2">Catalyzes the 1,3-allylic rearrangement of the homoallylic substrate isopentenyl (IPP) to its highly electrophilic allylic isomer, dimethylallyl diphosphate (DMAPP).</text>
</comment>
<dbReference type="GO" id="GO:0005737">
    <property type="term" value="C:cytoplasm"/>
    <property type="evidence" value="ECO:0007669"/>
    <property type="project" value="TreeGrafter"/>
</dbReference>
<dbReference type="InterPro" id="IPR000086">
    <property type="entry name" value="NUDIX_hydrolase_dom"/>
</dbReference>
<keyword evidence="7" id="KW-0413">Isomerase</keyword>
<evidence type="ECO:0000256" key="2">
    <source>
        <dbReference type="ARBA" id="ARBA00003951"/>
    </source>
</evidence>
<evidence type="ECO:0000256" key="1">
    <source>
        <dbReference type="ARBA" id="ARBA00000374"/>
    </source>
</evidence>
<dbReference type="InterPro" id="IPR011876">
    <property type="entry name" value="IsopentenylPP_isomerase_typ1"/>
</dbReference>
<evidence type="ECO:0000259" key="8">
    <source>
        <dbReference type="PROSITE" id="PS51462"/>
    </source>
</evidence>
<accession>A0A7E5WWU3</accession>
<comment type="pathway">
    <text evidence="3">Isoprenoid biosynthesis; dimethylallyl diphosphate biosynthesis; dimethylallyl diphosphate from isopentenyl diphosphate: step 1/1.</text>
</comment>
<dbReference type="PROSITE" id="PS51462">
    <property type="entry name" value="NUDIX"/>
    <property type="match status" value="1"/>
</dbReference>
<dbReference type="EC" id="5.3.3.2" evidence="5"/>
<dbReference type="KEGG" id="tnl:113506689"/>
<dbReference type="Proteomes" id="UP000322000">
    <property type="component" value="Chromosome 23"/>
</dbReference>
<dbReference type="RefSeq" id="XP_026745323.1">
    <property type="nucleotide sequence ID" value="XM_026889522.1"/>
</dbReference>
<reference evidence="10" key="1">
    <citation type="submission" date="2025-08" db="UniProtKB">
        <authorList>
            <consortium name="RefSeq"/>
        </authorList>
    </citation>
    <scope>IDENTIFICATION</scope>
</reference>